<evidence type="ECO:0000259" key="10">
    <source>
        <dbReference type="Pfam" id="PF25084"/>
    </source>
</evidence>
<dbReference type="GO" id="GO:0003743">
    <property type="term" value="F:translation initiation factor activity"/>
    <property type="evidence" value="ECO:0007669"/>
    <property type="project" value="UniProtKB-KW"/>
</dbReference>
<comment type="subunit">
    <text evidence="8">Component of the translation initiation factor 2B (eIF2B) complex which is a heterodecamer of two sets of five different subunits: alpha, beta, gamma, delta and epsilon. Subunits alpha, beta and delta comprise a regulatory subcomplex and subunits epsilon and gamma comprise a catalytic subcomplex. Within the complex, the hexameric regulatory complex resides at the center, with the two heterodimeric catalytic subcomplexes bound on opposite sides.</text>
</comment>
<keyword evidence="12" id="KW-1185">Reference proteome</keyword>
<evidence type="ECO:0000256" key="7">
    <source>
        <dbReference type="ARBA" id="ARBA00044229"/>
    </source>
</evidence>
<evidence type="ECO:0000256" key="3">
    <source>
        <dbReference type="ARBA" id="ARBA00022490"/>
    </source>
</evidence>
<name>A0A4S2N530_9PEZI</name>
<comment type="similarity">
    <text evidence="2">Belongs to the eIF-2B gamma/epsilon subunits family.</text>
</comment>
<evidence type="ECO:0000256" key="2">
    <source>
        <dbReference type="ARBA" id="ARBA00007878"/>
    </source>
</evidence>
<evidence type="ECO:0000256" key="6">
    <source>
        <dbReference type="ARBA" id="ARBA00044196"/>
    </source>
</evidence>
<accession>A0A4S2N530</accession>
<keyword evidence="5" id="KW-0648">Protein biosynthesis</keyword>
<dbReference type="GO" id="GO:0005085">
    <property type="term" value="F:guanyl-nucleotide exchange factor activity"/>
    <property type="evidence" value="ECO:0007669"/>
    <property type="project" value="TreeGrafter"/>
</dbReference>
<dbReference type="Gene3D" id="2.160.10.10">
    <property type="entry name" value="Hexapeptide repeat proteins"/>
    <property type="match status" value="1"/>
</dbReference>
<sequence>MLHYPLEWCEKAGFESIIVLTLSEHHAAIQSYLRSHRVTKVANTPLYVQCHAASSMDDNLSSADVVRIAFQKGWITQDVCVLPCDLVTNLEGSRLAELWMATQAGFDGDLGRVSRKYASAGDGEDGRRGGLTVWYQTMGEGAVKGQETDFVAATPLLSPPAIGTGLPDGDIGTLLTTAPSTSLKGLNEIPIRHSMLAQFPDTKIYATFRDAGIYFLPFWALKFLERNPMLSSLREDVLPWIAKARWQSPKLARKLGITDILAGTEPAGPNTENDSNDVPYQRYDIGSLSSTRSRRSKNPPIPSIIAYLPSAPSVFMRRVDTVHLYLFTSLHLAKSDPTAPSALKIDPSANIGERTNITALDCLVAEKASIGDRAVIKKTVIGAGCSIGRGVRLTGCLLMDGASVAENSKLEGCIIGRKANIGAKVSLKDCEVADSFFVDDGTEAKNERFLHAMEQATDDEEGESDDGDYEYSESGEETDSAETSGEE</sequence>
<dbReference type="PANTHER" id="PTHR45989">
    <property type="entry name" value="TRANSLATION INITIATION FACTOR EIF-2B SUBUNIT GAMMA"/>
    <property type="match status" value="1"/>
</dbReference>
<dbReference type="InParanoid" id="A0A4S2N530"/>
<dbReference type="Gene3D" id="3.90.550.10">
    <property type="entry name" value="Spore Coat Polysaccharide Biosynthesis Protein SpsA, Chain A"/>
    <property type="match status" value="1"/>
</dbReference>
<proteinExistence type="inferred from homology"/>
<dbReference type="InterPro" id="IPR029044">
    <property type="entry name" value="Nucleotide-diphossugar_trans"/>
</dbReference>
<evidence type="ECO:0000256" key="8">
    <source>
        <dbReference type="ARBA" id="ARBA00046432"/>
    </source>
</evidence>
<keyword evidence="3" id="KW-0963">Cytoplasm</keyword>
<dbReference type="SUPFAM" id="SSF51161">
    <property type="entry name" value="Trimeric LpxA-like enzymes"/>
    <property type="match status" value="1"/>
</dbReference>
<evidence type="ECO:0000313" key="11">
    <source>
        <dbReference type="EMBL" id="TGZ84378.1"/>
    </source>
</evidence>
<dbReference type="Pfam" id="PF25084">
    <property type="entry name" value="LbH_EIF2B"/>
    <property type="match status" value="1"/>
</dbReference>
<dbReference type="InterPro" id="IPR051960">
    <property type="entry name" value="eIF2B_gamma"/>
</dbReference>
<protein>
    <recommendedName>
        <fullName evidence="6">Translation initiation factor eIF2B subunit gamma</fullName>
    </recommendedName>
    <alternativeName>
        <fullName evidence="7">eIF2B GDP-GTP exchange factor subunit gamma</fullName>
    </alternativeName>
</protein>
<evidence type="ECO:0000256" key="5">
    <source>
        <dbReference type="ARBA" id="ARBA00022917"/>
    </source>
</evidence>
<dbReference type="CDD" id="cd04652">
    <property type="entry name" value="LbH_eIF2B_gamma_C"/>
    <property type="match status" value="1"/>
</dbReference>
<keyword evidence="4" id="KW-0396">Initiation factor</keyword>
<evidence type="ECO:0000313" key="12">
    <source>
        <dbReference type="Proteomes" id="UP000298138"/>
    </source>
</evidence>
<gene>
    <name evidence="11" type="ORF">EX30DRAFT_354045</name>
</gene>
<dbReference type="OrthoDB" id="10250549at2759"/>
<dbReference type="Proteomes" id="UP000298138">
    <property type="component" value="Unassembled WGS sequence"/>
</dbReference>
<dbReference type="GO" id="GO:0005851">
    <property type="term" value="C:eukaryotic translation initiation factor 2B complex"/>
    <property type="evidence" value="ECO:0007669"/>
    <property type="project" value="TreeGrafter"/>
</dbReference>
<dbReference type="GO" id="GO:0005829">
    <property type="term" value="C:cytosol"/>
    <property type="evidence" value="ECO:0007669"/>
    <property type="project" value="UniProtKB-SubCell"/>
</dbReference>
<reference evidence="11 12" key="1">
    <citation type="submission" date="2019-04" db="EMBL/GenBank/DDBJ databases">
        <title>Comparative genomics and transcriptomics to analyze fruiting body development in filamentous ascomycetes.</title>
        <authorList>
            <consortium name="DOE Joint Genome Institute"/>
            <person name="Lutkenhaus R."/>
            <person name="Traeger S."/>
            <person name="Breuer J."/>
            <person name="Kuo A."/>
            <person name="Lipzen A."/>
            <person name="Pangilinan J."/>
            <person name="Dilworth D."/>
            <person name="Sandor L."/>
            <person name="Poggeler S."/>
            <person name="Barry K."/>
            <person name="Grigoriev I.V."/>
            <person name="Nowrousian M."/>
        </authorList>
    </citation>
    <scope>NUCLEOTIDE SEQUENCE [LARGE SCALE GENOMIC DNA]</scope>
    <source>
        <strain evidence="11 12">CBS 389.68</strain>
    </source>
</reference>
<evidence type="ECO:0000256" key="9">
    <source>
        <dbReference type="SAM" id="MobiDB-lite"/>
    </source>
</evidence>
<dbReference type="GO" id="GO:0002183">
    <property type="term" value="P:cytoplasmic translational initiation"/>
    <property type="evidence" value="ECO:0007669"/>
    <property type="project" value="TreeGrafter"/>
</dbReference>
<feature type="region of interest" description="Disordered" evidence="9">
    <location>
        <begin position="448"/>
        <end position="487"/>
    </location>
</feature>
<dbReference type="EMBL" id="ML220113">
    <property type="protein sequence ID" value="TGZ84378.1"/>
    <property type="molecule type" value="Genomic_DNA"/>
</dbReference>
<feature type="domain" description="EIF2B subunit epsilon/gamma LbH" evidence="10">
    <location>
        <begin position="360"/>
        <end position="436"/>
    </location>
</feature>
<evidence type="ECO:0000256" key="1">
    <source>
        <dbReference type="ARBA" id="ARBA00004514"/>
    </source>
</evidence>
<dbReference type="InterPro" id="IPR011004">
    <property type="entry name" value="Trimer_LpxA-like_sf"/>
</dbReference>
<feature type="compositionally biased region" description="Acidic residues" evidence="9">
    <location>
        <begin position="456"/>
        <end position="487"/>
    </location>
</feature>
<dbReference type="SUPFAM" id="SSF53448">
    <property type="entry name" value="Nucleotide-diphospho-sugar transferases"/>
    <property type="match status" value="1"/>
</dbReference>
<dbReference type="STRING" id="341454.A0A4S2N530"/>
<dbReference type="AlphaFoldDB" id="A0A4S2N530"/>
<evidence type="ECO:0000256" key="4">
    <source>
        <dbReference type="ARBA" id="ARBA00022540"/>
    </source>
</evidence>
<dbReference type="InterPro" id="IPR056764">
    <property type="entry name" value="LbH_EIF2B3/5"/>
</dbReference>
<comment type="subcellular location">
    <subcellularLocation>
        <location evidence="1">Cytoplasm</location>
        <location evidence="1">Cytosol</location>
    </subcellularLocation>
</comment>
<feature type="region of interest" description="Disordered" evidence="9">
    <location>
        <begin position="262"/>
        <end position="281"/>
    </location>
</feature>
<dbReference type="PANTHER" id="PTHR45989:SF1">
    <property type="entry name" value="TRANSLATION INITIATION FACTOR EIF-2B SUBUNIT GAMMA"/>
    <property type="match status" value="1"/>
</dbReference>
<organism evidence="11 12">
    <name type="scientific">Ascodesmis nigricans</name>
    <dbReference type="NCBI Taxonomy" id="341454"/>
    <lineage>
        <taxon>Eukaryota</taxon>
        <taxon>Fungi</taxon>
        <taxon>Dikarya</taxon>
        <taxon>Ascomycota</taxon>
        <taxon>Pezizomycotina</taxon>
        <taxon>Pezizomycetes</taxon>
        <taxon>Pezizales</taxon>
        <taxon>Ascodesmidaceae</taxon>
        <taxon>Ascodesmis</taxon>
    </lineage>
</organism>